<feature type="domain" description="TRM5/TYW2-like N-terminal" evidence="5">
    <location>
        <begin position="39"/>
        <end position="115"/>
    </location>
</feature>
<dbReference type="InterPro" id="IPR003226">
    <property type="entry name" value="MYG1_exonuclease"/>
</dbReference>
<organism evidence="6 7">
    <name type="scientific">Daphnia magna</name>
    <dbReference type="NCBI Taxonomy" id="35525"/>
    <lineage>
        <taxon>Eukaryota</taxon>
        <taxon>Metazoa</taxon>
        <taxon>Ecdysozoa</taxon>
        <taxon>Arthropoda</taxon>
        <taxon>Crustacea</taxon>
        <taxon>Branchiopoda</taxon>
        <taxon>Diplostraca</taxon>
        <taxon>Cladocera</taxon>
        <taxon>Anomopoda</taxon>
        <taxon>Daphniidae</taxon>
        <taxon>Daphnia</taxon>
    </lineage>
</organism>
<keyword evidence="3" id="KW-0949">S-adenosyl-L-methionine</keyword>
<dbReference type="Gene3D" id="3.40.50.150">
    <property type="entry name" value="Vaccinia Virus protein VP39"/>
    <property type="match status" value="1"/>
</dbReference>
<dbReference type="Pfam" id="PF03690">
    <property type="entry name" value="MYG1_exonuc"/>
    <property type="match status" value="1"/>
</dbReference>
<dbReference type="SUPFAM" id="SSF53335">
    <property type="entry name" value="S-adenosyl-L-methionine-dependent methyltransferases"/>
    <property type="match status" value="1"/>
</dbReference>
<name>A0ABQ9Z5W8_9CRUS</name>
<dbReference type="InterPro" id="IPR056743">
    <property type="entry name" value="TRM5-TYW2-like_MTfase"/>
</dbReference>
<dbReference type="Proteomes" id="UP001234178">
    <property type="component" value="Unassembled WGS sequence"/>
</dbReference>
<dbReference type="Pfam" id="PF02475">
    <property type="entry name" value="TRM5-TYW2_MTfase"/>
    <property type="match status" value="1"/>
</dbReference>
<comment type="caution">
    <text evidence="6">The sequence shown here is derived from an EMBL/GenBank/DDBJ whole genome shotgun (WGS) entry which is preliminary data.</text>
</comment>
<evidence type="ECO:0000256" key="3">
    <source>
        <dbReference type="ARBA" id="ARBA00022691"/>
    </source>
</evidence>
<dbReference type="PANTHER" id="PTHR11215:SF1">
    <property type="entry name" value="MYG1 EXONUCLEASE"/>
    <property type="match status" value="1"/>
</dbReference>
<sequence>MPPTVSSNRGILKPIKKSPSDQLRQLVSDLFLKSGRFSDDVIENLIQELPHKWERHGDLIVIPQRSLRDANWKIFEKEVFQIICETLKISRIARKNPVKPDSYRSSNIELLWGNNGIVHHVDNKIRYQWDITKCMFSIGNITEKLRIARFDCSNEVIVDLFAAPYRRQPITYEFFCNLRASACSPRFEVYFTVFLDALYLTRSANYCVHRYDHHQRAFQESFSSLKPGFPWVTRLSSAGLVYVHFGQEIISQLLAISIESELVQETYKRVYEGFIEEIDAIDNGISTHDGPARYKITTNLSSRIGNLNPKWNEIETDEDVSTKFNKAMELAKEEFLDKINYFSKCWWPARKLVVNAIEDRFSVDESGQIIELKNGGCPWKEHFFELEKKMGLDVTDKQILYCIFPDTSGSWRIQGVPLSSHSFDLRKALPDQWRGLRDKELDKMCGIDGCVFIHASGFIGGHSTREGALEMGRKALAIAS</sequence>
<dbReference type="InterPro" id="IPR029063">
    <property type="entry name" value="SAM-dependent_MTases_sf"/>
</dbReference>
<accession>A0ABQ9Z5W8</accession>
<dbReference type="Pfam" id="PF25133">
    <property type="entry name" value="TYW2_N_2"/>
    <property type="match status" value="1"/>
</dbReference>
<evidence type="ECO:0000256" key="2">
    <source>
        <dbReference type="ARBA" id="ARBA00022679"/>
    </source>
</evidence>
<evidence type="ECO:0000313" key="7">
    <source>
        <dbReference type="Proteomes" id="UP001234178"/>
    </source>
</evidence>
<dbReference type="Gene3D" id="3.30.300.110">
    <property type="entry name" value="Met-10+ protein-like domains"/>
    <property type="match status" value="1"/>
</dbReference>
<protein>
    <submittedName>
        <fullName evidence="6">Uncharacterized protein</fullName>
    </submittedName>
</protein>
<evidence type="ECO:0000259" key="5">
    <source>
        <dbReference type="Pfam" id="PF25133"/>
    </source>
</evidence>
<proteinExistence type="inferred from homology"/>
<evidence type="ECO:0000313" key="6">
    <source>
        <dbReference type="EMBL" id="KAK4008270.1"/>
    </source>
</evidence>
<keyword evidence="2" id="KW-0808">Transferase</keyword>
<feature type="domain" description="TRM5/TYW2-like methyltransferase" evidence="4">
    <location>
        <begin position="120"/>
        <end position="162"/>
    </location>
</feature>
<comment type="similarity">
    <text evidence="1">Belongs to the MYG1 family.</text>
</comment>
<dbReference type="InterPro" id="IPR056744">
    <property type="entry name" value="TRM5/TYW2-like_N"/>
</dbReference>
<evidence type="ECO:0000259" key="4">
    <source>
        <dbReference type="Pfam" id="PF02475"/>
    </source>
</evidence>
<gene>
    <name evidence="6" type="ORF">OUZ56_013416</name>
</gene>
<dbReference type="EMBL" id="JAOYFB010000002">
    <property type="protein sequence ID" value="KAK4008270.1"/>
    <property type="molecule type" value="Genomic_DNA"/>
</dbReference>
<reference evidence="6 7" key="1">
    <citation type="journal article" date="2023" name="Nucleic Acids Res.">
        <title>The hologenome of Daphnia magna reveals possible DNA methylation and microbiome-mediated evolution of the host genome.</title>
        <authorList>
            <person name="Chaturvedi A."/>
            <person name="Li X."/>
            <person name="Dhandapani V."/>
            <person name="Marshall H."/>
            <person name="Kissane S."/>
            <person name="Cuenca-Cambronero M."/>
            <person name="Asole G."/>
            <person name="Calvet F."/>
            <person name="Ruiz-Romero M."/>
            <person name="Marangio P."/>
            <person name="Guigo R."/>
            <person name="Rago D."/>
            <person name="Mirbahai L."/>
            <person name="Eastwood N."/>
            <person name="Colbourne J.K."/>
            <person name="Zhou J."/>
            <person name="Mallon E."/>
            <person name="Orsini L."/>
        </authorList>
    </citation>
    <scope>NUCLEOTIDE SEQUENCE [LARGE SCALE GENOMIC DNA]</scope>
    <source>
        <strain evidence="6">LRV0_1</strain>
    </source>
</reference>
<evidence type="ECO:0000256" key="1">
    <source>
        <dbReference type="ARBA" id="ARBA00010105"/>
    </source>
</evidence>
<keyword evidence="7" id="KW-1185">Reference proteome</keyword>
<dbReference type="PANTHER" id="PTHR11215">
    <property type="entry name" value="METAL DEPENDENT HYDROLASE - RELATED"/>
    <property type="match status" value="1"/>
</dbReference>